<keyword evidence="2" id="KW-1185">Reference proteome</keyword>
<dbReference type="Proteomes" id="UP001589833">
    <property type="component" value="Unassembled WGS sequence"/>
</dbReference>
<evidence type="ECO:0000313" key="2">
    <source>
        <dbReference type="Proteomes" id="UP001589833"/>
    </source>
</evidence>
<protein>
    <recommendedName>
        <fullName evidence="3">Transposase</fullName>
    </recommendedName>
</protein>
<sequence length="61" mass="7407">MFSFSSASTAFVNIWRVHHNKGTLNRKKEFDMKNFLSQLYANLCNYQEKRVKHMIEHGFYY</sequence>
<reference evidence="1 2" key="1">
    <citation type="submission" date="2024-09" db="EMBL/GenBank/DDBJ databases">
        <authorList>
            <person name="Sun Q."/>
            <person name="Mori K."/>
        </authorList>
    </citation>
    <scope>NUCLEOTIDE SEQUENCE [LARGE SCALE GENOMIC DNA]</scope>
    <source>
        <strain evidence="1 2">NCAIM B.02301</strain>
    </source>
</reference>
<evidence type="ECO:0008006" key="3">
    <source>
        <dbReference type="Google" id="ProtNLM"/>
    </source>
</evidence>
<comment type="caution">
    <text evidence="1">The sequence shown here is derived from an EMBL/GenBank/DDBJ whole genome shotgun (WGS) entry which is preliminary data.</text>
</comment>
<evidence type="ECO:0000313" key="1">
    <source>
        <dbReference type="EMBL" id="MFC0557599.1"/>
    </source>
</evidence>
<accession>A0ABV6NAU8</accession>
<proteinExistence type="predicted"/>
<name>A0ABV6NAU8_9BACI</name>
<gene>
    <name evidence="1" type="ORF">ACFFH4_00845</name>
</gene>
<dbReference type="EMBL" id="JBHLTR010000002">
    <property type="protein sequence ID" value="MFC0557599.1"/>
    <property type="molecule type" value="Genomic_DNA"/>
</dbReference>
<organism evidence="1 2">
    <name type="scientific">Halalkalibacter alkalisediminis</name>
    <dbReference type="NCBI Taxonomy" id="935616"/>
    <lineage>
        <taxon>Bacteria</taxon>
        <taxon>Bacillati</taxon>
        <taxon>Bacillota</taxon>
        <taxon>Bacilli</taxon>
        <taxon>Bacillales</taxon>
        <taxon>Bacillaceae</taxon>
        <taxon>Halalkalibacter</taxon>
    </lineage>
</organism>